<evidence type="ECO:0000313" key="1">
    <source>
        <dbReference type="EMBL" id="BDQ33062.1"/>
    </source>
</evidence>
<dbReference type="Proteomes" id="UP001061361">
    <property type="component" value="Chromosome"/>
</dbReference>
<accession>A0ABM8ANU3</accession>
<name>A0ABM8ANU3_9BACT</name>
<sequence>MWAFFSALQAALDLLRECPKCGHRQKVRLADKGKTVSCAKCAAKLPPSKYKA</sequence>
<reference evidence="1" key="1">
    <citation type="submission" date="2022-08" db="EMBL/GenBank/DDBJ databases">
        <title>Genome Sequence of the sulphate-reducing bacterium, Pseudodesulfovibrio portus JCM14722.</title>
        <authorList>
            <person name="Kondo R."/>
            <person name="Kataoka T."/>
        </authorList>
    </citation>
    <scope>NUCLEOTIDE SEQUENCE</scope>
    <source>
        <strain evidence="1">JCM 14722</strain>
    </source>
</reference>
<gene>
    <name evidence="1" type="ORF">JCM14722_06040</name>
</gene>
<dbReference type="EMBL" id="AP026708">
    <property type="protein sequence ID" value="BDQ33062.1"/>
    <property type="molecule type" value="Genomic_DNA"/>
</dbReference>
<protein>
    <submittedName>
        <fullName evidence="1">Uncharacterized protein</fullName>
    </submittedName>
</protein>
<keyword evidence="2" id="KW-1185">Reference proteome</keyword>
<organism evidence="1 2">
    <name type="scientific">Pseudodesulfovibrio portus</name>
    <dbReference type="NCBI Taxonomy" id="231439"/>
    <lineage>
        <taxon>Bacteria</taxon>
        <taxon>Pseudomonadati</taxon>
        <taxon>Thermodesulfobacteriota</taxon>
        <taxon>Desulfovibrionia</taxon>
        <taxon>Desulfovibrionales</taxon>
        <taxon>Desulfovibrionaceae</taxon>
    </lineage>
</organism>
<proteinExistence type="predicted"/>
<dbReference type="RefSeq" id="WP_264983120.1">
    <property type="nucleotide sequence ID" value="NZ_AP026708.1"/>
</dbReference>
<evidence type="ECO:0000313" key="2">
    <source>
        <dbReference type="Proteomes" id="UP001061361"/>
    </source>
</evidence>